<gene>
    <name evidence="3" type="ORF">WM40_13235</name>
</gene>
<protein>
    <recommendedName>
        <fullName evidence="5">NfeD-like C-terminal domain-containing protein</fullName>
    </recommendedName>
</protein>
<keyword evidence="2" id="KW-0472">Membrane</keyword>
<sequence length="231" mass="23778">MGMTESVLPWVWWAAAAVLVVAEMLTGTFYLLMIAVGLAAAGIAHLLGTSPAVQICTAALLALVLLVVLHRRRMSHARAALVRASAEEPDAVGAMWSAASRDTSMNADGCASPGVDGVSSGAASQLLDIGAEVDVLQWESGNRTRVRYRGTEWHAVAEVASLSLMPGRYRIVGMDGIRLVLRAVVESVPAAVSAAALAPNNASGSFVGQSPATAASASSPQTTPSTQTDTP</sequence>
<dbReference type="AlphaFoldDB" id="A0A0F5JZT8"/>
<dbReference type="EMBL" id="LAQU01000012">
    <property type="protein sequence ID" value="KKB63190.1"/>
    <property type="molecule type" value="Genomic_DNA"/>
</dbReference>
<keyword evidence="2" id="KW-0812">Transmembrane</keyword>
<keyword evidence="4" id="KW-1185">Reference proteome</keyword>
<dbReference type="STRING" id="28092.WM40_13235"/>
<feature type="transmembrane region" description="Helical" evidence="2">
    <location>
        <begin position="52"/>
        <end position="69"/>
    </location>
</feature>
<evidence type="ECO:0000313" key="3">
    <source>
        <dbReference type="EMBL" id="KKB63190.1"/>
    </source>
</evidence>
<evidence type="ECO:0000313" key="4">
    <source>
        <dbReference type="Proteomes" id="UP000033618"/>
    </source>
</evidence>
<comment type="caution">
    <text evidence="3">The sequence shown here is derived from an EMBL/GenBank/DDBJ whole genome shotgun (WGS) entry which is preliminary data.</text>
</comment>
<proteinExistence type="predicted"/>
<evidence type="ECO:0000256" key="1">
    <source>
        <dbReference type="SAM" id="MobiDB-lite"/>
    </source>
</evidence>
<reference evidence="3 4" key="1">
    <citation type="submission" date="2015-03" db="EMBL/GenBank/DDBJ databases">
        <title>Draft Genome Sequence of Burkholderia andropogonis type strain ICMP2807, isolated from Sorghum bicolor.</title>
        <authorList>
            <person name="Lopes-Santos L."/>
            <person name="Castro D.B."/>
            <person name="Ottoboni L.M."/>
            <person name="Park D."/>
            <person name="Weirc B.S."/>
            <person name="Destefano S.A."/>
        </authorList>
    </citation>
    <scope>NUCLEOTIDE SEQUENCE [LARGE SCALE GENOMIC DNA]</scope>
    <source>
        <strain evidence="3 4">ICMP2807</strain>
    </source>
</reference>
<accession>A0A0F5JZT8</accession>
<organism evidence="3 4">
    <name type="scientific">Robbsia andropogonis</name>
    <dbReference type="NCBI Taxonomy" id="28092"/>
    <lineage>
        <taxon>Bacteria</taxon>
        <taxon>Pseudomonadati</taxon>
        <taxon>Pseudomonadota</taxon>
        <taxon>Betaproteobacteria</taxon>
        <taxon>Burkholderiales</taxon>
        <taxon>Burkholderiaceae</taxon>
        <taxon>Robbsia</taxon>
    </lineage>
</organism>
<name>A0A0F5JZT8_9BURK</name>
<dbReference type="PATRIC" id="fig|28092.6.peg.3113"/>
<evidence type="ECO:0000256" key="2">
    <source>
        <dbReference type="SAM" id="Phobius"/>
    </source>
</evidence>
<feature type="region of interest" description="Disordered" evidence="1">
    <location>
        <begin position="203"/>
        <end position="231"/>
    </location>
</feature>
<evidence type="ECO:0008006" key="5">
    <source>
        <dbReference type="Google" id="ProtNLM"/>
    </source>
</evidence>
<dbReference type="Proteomes" id="UP000033618">
    <property type="component" value="Unassembled WGS sequence"/>
</dbReference>
<keyword evidence="2" id="KW-1133">Transmembrane helix</keyword>